<accession>A0A0G4PAL9</accession>
<keyword evidence="3" id="KW-1185">Reference proteome</keyword>
<protein>
    <submittedName>
        <fullName evidence="2">Serine/cysteine peptidase, trypsin-like</fullName>
    </submittedName>
</protein>
<dbReference type="AlphaFoldDB" id="A0A0G4PAL9"/>
<proteinExistence type="predicted"/>
<dbReference type="SUPFAM" id="SSF50494">
    <property type="entry name" value="Trypsin-like serine proteases"/>
    <property type="match status" value="1"/>
</dbReference>
<feature type="region of interest" description="Disordered" evidence="1">
    <location>
        <begin position="27"/>
        <end position="52"/>
    </location>
</feature>
<dbReference type="Proteomes" id="UP000053732">
    <property type="component" value="Unassembled WGS sequence"/>
</dbReference>
<dbReference type="EMBL" id="HG793142">
    <property type="protein sequence ID" value="CRL23319.1"/>
    <property type="molecule type" value="Genomic_DNA"/>
</dbReference>
<reference evidence="2 3" key="1">
    <citation type="journal article" date="2014" name="Nat. Commun.">
        <title>Multiple recent horizontal transfers of a large genomic region in cheese making fungi.</title>
        <authorList>
            <person name="Cheeseman K."/>
            <person name="Ropars J."/>
            <person name="Renault P."/>
            <person name="Dupont J."/>
            <person name="Gouzy J."/>
            <person name="Branca A."/>
            <person name="Abraham A.L."/>
            <person name="Ceppi M."/>
            <person name="Conseiller E."/>
            <person name="Debuchy R."/>
            <person name="Malagnac F."/>
            <person name="Goarin A."/>
            <person name="Silar P."/>
            <person name="Lacoste S."/>
            <person name="Sallet E."/>
            <person name="Bensimon A."/>
            <person name="Giraud T."/>
            <person name="Brygoo Y."/>
        </authorList>
    </citation>
    <scope>NUCLEOTIDE SEQUENCE [LARGE SCALE GENOMIC DNA]</scope>
    <source>
        <strain evidence="3">FM 013</strain>
    </source>
</reference>
<sequence>MTVDPFFIDWSGPDVEMAYASPQTQPLRRFRDEAGKASSDGRNRRLLGSSDDNGGFTDDGFINHDFRVGGPNICPLPARTYEIQDSHPLYLIIDALEHRMQTWIFAVLRESGIKDDHIDCVEVVGRLEADDSQDNSQLTVLITAVRTVVDDTWLNAARAIRASLLSHKETENNASAKELLDSLVVEFLEITDDHPMYMFPVLEQEEIYDQWPTIRTQILNIRDTDLLSIGCYRRGRSREAQDNPATVLILAYPQSRIDWKALRDDVVKLLDQARLPMVAVEISTASHWEEEPLVQVDLDSLHGLNRLYQTIAPRRNDDTWGTLAGFVELLGLPGTPEGQWEPFALTCYHCVEPYPEREGISHDMTEKWRNHGVDPGDEDAKSRKRRQLFRPMDVDEPQYAKQVEGVRELRLLTMELKQSMEAPDPGYGSVFAASGYKTRRWNFYGRPSGAKLDWALVRVPPSRLCWTMLPDGEKVRKIGSLDPRRPIAGKPVWAYGCREGLIWGLANGLQEAAFLTLKENGRTEKIFIYRDLVLGLNGKPFTIPGDSGALVFTGDDILVGMLYGGRHGANSNVGYIMRTDHLLEDIKERTGAKDIRFRQ</sequence>
<feature type="compositionally biased region" description="Basic and acidic residues" evidence="1">
    <location>
        <begin position="29"/>
        <end position="43"/>
    </location>
</feature>
<evidence type="ECO:0000313" key="3">
    <source>
        <dbReference type="Proteomes" id="UP000053732"/>
    </source>
</evidence>
<dbReference type="STRING" id="1429867.A0A0G4PAL9"/>
<gene>
    <name evidence="2" type="ORF">PCAMFM013_S009g000259</name>
</gene>
<name>A0A0G4PAL9_PENC3</name>
<evidence type="ECO:0000313" key="2">
    <source>
        <dbReference type="EMBL" id="CRL23319.1"/>
    </source>
</evidence>
<organism evidence="2 3">
    <name type="scientific">Penicillium camemberti (strain FM 013)</name>
    <dbReference type="NCBI Taxonomy" id="1429867"/>
    <lineage>
        <taxon>Eukaryota</taxon>
        <taxon>Fungi</taxon>
        <taxon>Dikarya</taxon>
        <taxon>Ascomycota</taxon>
        <taxon>Pezizomycotina</taxon>
        <taxon>Eurotiomycetes</taxon>
        <taxon>Eurotiomycetidae</taxon>
        <taxon>Eurotiales</taxon>
        <taxon>Aspergillaceae</taxon>
        <taxon>Penicillium</taxon>
    </lineage>
</organism>
<dbReference type="InterPro" id="IPR009003">
    <property type="entry name" value="Peptidase_S1_PA"/>
</dbReference>
<evidence type="ECO:0000256" key="1">
    <source>
        <dbReference type="SAM" id="MobiDB-lite"/>
    </source>
</evidence>